<evidence type="ECO:0000256" key="12">
    <source>
        <dbReference type="PIRSR" id="PIRSR005894-1"/>
    </source>
</evidence>
<dbReference type="PANTHER" id="PTHR10293">
    <property type="entry name" value="GLUTAREDOXIN FAMILY MEMBER"/>
    <property type="match status" value="1"/>
</dbReference>
<comment type="subcellular location">
    <subcellularLocation>
        <location evidence="2">Cytoplasm</location>
    </subcellularLocation>
</comment>
<dbReference type="InterPro" id="IPR004480">
    <property type="entry name" value="Monothiol_GRX-rel"/>
</dbReference>
<dbReference type="GO" id="GO:0051537">
    <property type="term" value="F:2 iron, 2 sulfur cluster binding"/>
    <property type="evidence" value="ECO:0007669"/>
    <property type="project" value="UniProtKB-KW"/>
</dbReference>
<dbReference type="Gene3D" id="3.40.30.10">
    <property type="entry name" value="Glutaredoxin"/>
    <property type="match status" value="1"/>
</dbReference>
<dbReference type="AlphaFoldDB" id="A0A2U8DH47"/>
<dbReference type="Proteomes" id="UP000244884">
    <property type="component" value="Chromosome"/>
</dbReference>
<keyword evidence="6 13" id="KW-0001">2Fe-2S</keyword>
<dbReference type="Pfam" id="PF00462">
    <property type="entry name" value="Glutaredoxin"/>
    <property type="match status" value="1"/>
</dbReference>
<sequence length="111" mass="12793">MNVIEKIKKQIKDNVILIYMKGTPTSPSCGFSAQSVQVLAECGEKFAYVDILTHLDIRRELPRYANWPTFPQLWVDGKLIGGCSIMLEMFQNGELQKLIRNTKKKYENQLK</sequence>
<reference evidence="15 16" key="1">
    <citation type="submission" date="2018-04" db="EMBL/GenBank/DDBJ databases">
        <title>Genome sequence of Buchnera aphidicola from Melaphis sacchari.</title>
        <authorList>
            <person name="Geib S.M."/>
            <person name="Palmer N.A."/>
            <person name="Sattler S.E."/>
            <person name="Sarath G."/>
        </authorList>
    </citation>
    <scope>NUCLEOTIDE SEQUENCE [LARGE SCALE GENOMIC DNA]</scope>
    <source>
        <strain evidence="15 16">LSU</strain>
    </source>
</reference>
<evidence type="ECO:0000256" key="8">
    <source>
        <dbReference type="ARBA" id="ARBA00023004"/>
    </source>
</evidence>
<feature type="binding site" evidence="12">
    <location>
        <position position="58"/>
    </location>
    <ligand>
        <name>glutathione</name>
        <dbReference type="ChEBI" id="CHEBI:57925"/>
    </ligand>
</feature>
<evidence type="ECO:0000313" key="16">
    <source>
        <dbReference type="Proteomes" id="UP000244884"/>
    </source>
</evidence>
<dbReference type="InterPro" id="IPR002109">
    <property type="entry name" value="Glutaredoxin"/>
</dbReference>
<keyword evidence="5" id="KW-0963">Cytoplasm</keyword>
<evidence type="ECO:0000313" key="15">
    <source>
        <dbReference type="EMBL" id="AWH90582.1"/>
    </source>
</evidence>
<dbReference type="RefSeq" id="WP_158341356.1">
    <property type="nucleotide sequence ID" value="NZ_CP029161.1"/>
</dbReference>
<evidence type="ECO:0000256" key="13">
    <source>
        <dbReference type="PIRSR" id="PIRSR005894-2"/>
    </source>
</evidence>
<comment type="function">
    <text evidence="1">Monothiol glutaredoxin involved in the biogenesis of iron-sulfur clusters.</text>
</comment>
<evidence type="ECO:0000256" key="11">
    <source>
        <dbReference type="PIRNR" id="PIRNR005894"/>
    </source>
</evidence>
<feature type="binding site" evidence="12">
    <location>
        <position position="70"/>
    </location>
    <ligand>
        <name>glutathione</name>
        <dbReference type="ChEBI" id="CHEBI:57925"/>
    </ligand>
</feature>
<evidence type="ECO:0000256" key="3">
    <source>
        <dbReference type="ARBA" id="ARBA00009630"/>
    </source>
</evidence>
<keyword evidence="8 13" id="KW-0408">Iron</keyword>
<evidence type="ECO:0000256" key="10">
    <source>
        <dbReference type="ARBA" id="ARBA00023284"/>
    </source>
</evidence>
<dbReference type="PANTHER" id="PTHR10293:SF72">
    <property type="entry name" value="MONOTHIOL GLUTAREDOXIN-S14, CHLOROPLASTIC"/>
    <property type="match status" value="1"/>
</dbReference>
<evidence type="ECO:0000256" key="1">
    <source>
        <dbReference type="ARBA" id="ARBA00002853"/>
    </source>
</evidence>
<dbReference type="GO" id="GO:0046872">
    <property type="term" value="F:metal ion binding"/>
    <property type="evidence" value="ECO:0007669"/>
    <property type="project" value="UniProtKB-KW"/>
</dbReference>
<dbReference type="SUPFAM" id="SSF52833">
    <property type="entry name" value="Thioredoxin-like"/>
    <property type="match status" value="1"/>
</dbReference>
<gene>
    <name evidence="15" type="primary">grxD</name>
    <name evidence="15" type="ORF">DD681_02095</name>
</gene>
<evidence type="ECO:0000256" key="7">
    <source>
        <dbReference type="ARBA" id="ARBA00022723"/>
    </source>
</evidence>
<organism evidence="15 16">
    <name type="scientific">Buchnera aphidicola</name>
    <name type="common">Melanaphis sacchari</name>
    <dbReference type="NCBI Taxonomy" id="2173854"/>
    <lineage>
        <taxon>Bacteria</taxon>
        <taxon>Pseudomonadati</taxon>
        <taxon>Pseudomonadota</taxon>
        <taxon>Gammaproteobacteria</taxon>
        <taxon>Enterobacterales</taxon>
        <taxon>Erwiniaceae</taxon>
        <taxon>Buchnera</taxon>
    </lineage>
</organism>
<accession>A0A2U8DH47</accession>
<dbReference type="PROSITE" id="PS51354">
    <property type="entry name" value="GLUTAREDOXIN_2"/>
    <property type="match status" value="1"/>
</dbReference>
<feature type="domain" description="Glutaredoxin" evidence="14">
    <location>
        <begin position="16"/>
        <end position="80"/>
    </location>
</feature>
<keyword evidence="7 13" id="KW-0479">Metal-binding</keyword>
<dbReference type="OrthoDB" id="9804115at2"/>
<dbReference type="FunFam" id="3.40.30.10:FF:000006">
    <property type="entry name" value="Glutaredoxin"/>
    <property type="match status" value="1"/>
</dbReference>
<evidence type="ECO:0000256" key="9">
    <source>
        <dbReference type="ARBA" id="ARBA00023014"/>
    </source>
</evidence>
<keyword evidence="9 13" id="KW-0411">Iron-sulfur</keyword>
<evidence type="ECO:0000256" key="2">
    <source>
        <dbReference type="ARBA" id="ARBA00004496"/>
    </source>
</evidence>
<evidence type="ECO:0000259" key="14">
    <source>
        <dbReference type="Pfam" id="PF00462"/>
    </source>
</evidence>
<feature type="binding site" evidence="13">
    <location>
        <position position="29"/>
    </location>
    <ligand>
        <name>[2Fe-2S] cluster</name>
        <dbReference type="ChEBI" id="CHEBI:190135"/>
        <note>ligand shared between dimeric partners</note>
    </ligand>
</feature>
<dbReference type="InterPro" id="IPR014434">
    <property type="entry name" value="Monothiol_GRX"/>
</dbReference>
<dbReference type="PIRSF" id="PIRSF005894">
    <property type="entry name" value="Monothiol_GRX"/>
    <property type="match status" value="1"/>
</dbReference>
<comment type="subunit">
    <text evidence="4">Homodimer.</text>
</comment>
<feature type="binding site" evidence="12">
    <location>
        <begin position="83"/>
        <end position="84"/>
    </location>
    <ligand>
        <name>glutathione</name>
        <dbReference type="ChEBI" id="CHEBI:57925"/>
    </ligand>
</feature>
<dbReference type="EMBL" id="CP029161">
    <property type="protein sequence ID" value="AWH90582.1"/>
    <property type="molecule type" value="Genomic_DNA"/>
</dbReference>
<dbReference type="InterPro" id="IPR033658">
    <property type="entry name" value="GRX_PICOT-like"/>
</dbReference>
<dbReference type="InterPro" id="IPR036249">
    <property type="entry name" value="Thioredoxin-like_sf"/>
</dbReference>
<dbReference type="NCBIfam" id="TIGR00365">
    <property type="entry name" value="Grx4 family monothiol glutaredoxin"/>
    <property type="match status" value="1"/>
</dbReference>
<evidence type="ECO:0000256" key="6">
    <source>
        <dbReference type="ARBA" id="ARBA00022714"/>
    </source>
</evidence>
<feature type="binding site" evidence="12">
    <location>
        <position position="21"/>
    </location>
    <ligand>
        <name>glutathione</name>
        <dbReference type="ChEBI" id="CHEBI:57925"/>
    </ligand>
</feature>
<comment type="similarity">
    <text evidence="3 11">Belongs to the glutaredoxin family. Monothiol subfamily.</text>
</comment>
<keyword evidence="10" id="KW-0676">Redox-active center</keyword>
<evidence type="ECO:0000256" key="4">
    <source>
        <dbReference type="ARBA" id="ARBA00011738"/>
    </source>
</evidence>
<protein>
    <recommendedName>
        <fullName evidence="11">Glutaredoxin</fullName>
    </recommendedName>
</protein>
<name>A0A2U8DH47_9GAMM</name>
<evidence type="ECO:0000256" key="5">
    <source>
        <dbReference type="ARBA" id="ARBA00022490"/>
    </source>
</evidence>
<dbReference type="CDD" id="cd03028">
    <property type="entry name" value="GRX_PICOT_like"/>
    <property type="match status" value="1"/>
</dbReference>
<dbReference type="GO" id="GO:0005737">
    <property type="term" value="C:cytoplasm"/>
    <property type="evidence" value="ECO:0007669"/>
    <property type="project" value="UniProtKB-SubCell"/>
</dbReference>
<proteinExistence type="inferred from homology"/>
<dbReference type="GO" id="GO:0015036">
    <property type="term" value="F:disulfide oxidoreductase activity"/>
    <property type="evidence" value="ECO:0007669"/>
    <property type="project" value="InterPro"/>
</dbReference>